<accession>A0A7J0FYF5</accession>
<name>A0A7J0FYF5_9ERIC</name>
<evidence type="ECO:0000313" key="2">
    <source>
        <dbReference type="EMBL" id="GFZ03497.1"/>
    </source>
</evidence>
<organism evidence="2 3">
    <name type="scientific">Actinidia rufa</name>
    <dbReference type="NCBI Taxonomy" id="165716"/>
    <lineage>
        <taxon>Eukaryota</taxon>
        <taxon>Viridiplantae</taxon>
        <taxon>Streptophyta</taxon>
        <taxon>Embryophyta</taxon>
        <taxon>Tracheophyta</taxon>
        <taxon>Spermatophyta</taxon>
        <taxon>Magnoliopsida</taxon>
        <taxon>eudicotyledons</taxon>
        <taxon>Gunneridae</taxon>
        <taxon>Pentapetalae</taxon>
        <taxon>asterids</taxon>
        <taxon>Ericales</taxon>
        <taxon>Actinidiaceae</taxon>
        <taxon>Actinidia</taxon>
    </lineage>
</organism>
<protein>
    <submittedName>
        <fullName evidence="2">Uncharacterized protein</fullName>
    </submittedName>
</protein>
<gene>
    <name evidence="2" type="ORF">Acr_16g0001210</name>
</gene>
<feature type="compositionally biased region" description="Basic residues" evidence="1">
    <location>
        <begin position="227"/>
        <end position="244"/>
    </location>
</feature>
<evidence type="ECO:0000256" key="1">
    <source>
        <dbReference type="SAM" id="MobiDB-lite"/>
    </source>
</evidence>
<keyword evidence="3" id="KW-1185">Reference proteome</keyword>
<dbReference type="Proteomes" id="UP000585474">
    <property type="component" value="Unassembled WGS sequence"/>
</dbReference>
<sequence>MQISVNFVRTVLVVEALMQREGLEFTAEDLLHVYCVVKPTKNPETQMLEGFNSRFWRRSDRCSAAISAGRPVLPPLQVRGQSPRPRSSLSNEVSDLFEGISAELRRLLEEAEGKSSNSSESSSFSWDVNLGDEDLDEEVEIEDGEEVNHSDSDVVIIEPREVVEHSYSRSGSSSLVLKERTMAPKVRVLGKGQAPRTEPARLPEVPDSSVPVPAEDQSIAPSSMAGGKRKGNSHRGNLRQKRGKGAGSATSTPSYGPPNLPLLNSKTCYLYRYV</sequence>
<dbReference type="AlphaFoldDB" id="A0A7J0FYF5"/>
<dbReference type="EMBL" id="BJWL01000016">
    <property type="protein sequence ID" value="GFZ03497.1"/>
    <property type="molecule type" value="Genomic_DNA"/>
</dbReference>
<evidence type="ECO:0000313" key="3">
    <source>
        <dbReference type="Proteomes" id="UP000585474"/>
    </source>
</evidence>
<reference evidence="2 3" key="1">
    <citation type="submission" date="2019-07" db="EMBL/GenBank/DDBJ databases">
        <title>De Novo Assembly of kiwifruit Actinidia rufa.</title>
        <authorList>
            <person name="Sugita-Konishi S."/>
            <person name="Sato K."/>
            <person name="Mori E."/>
            <person name="Abe Y."/>
            <person name="Kisaki G."/>
            <person name="Hamano K."/>
            <person name="Suezawa K."/>
            <person name="Otani M."/>
            <person name="Fukuda T."/>
            <person name="Manabe T."/>
            <person name="Gomi K."/>
            <person name="Tabuchi M."/>
            <person name="Akimitsu K."/>
            <person name="Kataoka I."/>
        </authorList>
    </citation>
    <scope>NUCLEOTIDE SEQUENCE [LARGE SCALE GENOMIC DNA]</scope>
    <source>
        <strain evidence="3">cv. Fuchu</strain>
    </source>
</reference>
<feature type="region of interest" description="Disordered" evidence="1">
    <location>
        <begin position="190"/>
        <end position="259"/>
    </location>
</feature>
<feature type="region of interest" description="Disordered" evidence="1">
    <location>
        <begin position="73"/>
        <end position="92"/>
    </location>
</feature>
<comment type="caution">
    <text evidence="2">The sequence shown here is derived from an EMBL/GenBank/DDBJ whole genome shotgun (WGS) entry which is preliminary data.</text>
</comment>
<proteinExistence type="predicted"/>